<name>A0A0E9WTV2_ANGAN</name>
<evidence type="ECO:0000256" key="1">
    <source>
        <dbReference type="SAM" id="SignalP"/>
    </source>
</evidence>
<reference evidence="2" key="2">
    <citation type="journal article" date="2015" name="Fish Shellfish Immunol.">
        <title>Early steps in the European eel (Anguilla anguilla)-Vibrio vulnificus interaction in the gills: Role of the RtxA13 toxin.</title>
        <authorList>
            <person name="Callol A."/>
            <person name="Pajuelo D."/>
            <person name="Ebbesson L."/>
            <person name="Teles M."/>
            <person name="MacKenzie S."/>
            <person name="Amaro C."/>
        </authorList>
    </citation>
    <scope>NUCLEOTIDE SEQUENCE</scope>
</reference>
<sequence>MLNNVFVRIRFLVFVCFKLTDDVRGKTFSYTFWGQLALHNQPATIIQHYMNDL</sequence>
<keyword evidence="1" id="KW-0732">Signal</keyword>
<protein>
    <submittedName>
        <fullName evidence="2">Uncharacterized protein</fullName>
    </submittedName>
</protein>
<organism evidence="2">
    <name type="scientific">Anguilla anguilla</name>
    <name type="common">European freshwater eel</name>
    <name type="synonym">Muraena anguilla</name>
    <dbReference type="NCBI Taxonomy" id="7936"/>
    <lineage>
        <taxon>Eukaryota</taxon>
        <taxon>Metazoa</taxon>
        <taxon>Chordata</taxon>
        <taxon>Craniata</taxon>
        <taxon>Vertebrata</taxon>
        <taxon>Euteleostomi</taxon>
        <taxon>Actinopterygii</taxon>
        <taxon>Neopterygii</taxon>
        <taxon>Teleostei</taxon>
        <taxon>Anguilliformes</taxon>
        <taxon>Anguillidae</taxon>
        <taxon>Anguilla</taxon>
    </lineage>
</organism>
<dbReference type="AlphaFoldDB" id="A0A0E9WTV2"/>
<dbReference type="EMBL" id="GBXM01015597">
    <property type="protein sequence ID" value="JAH92980.1"/>
    <property type="molecule type" value="Transcribed_RNA"/>
</dbReference>
<proteinExistence type="predicted"/>
<feature type="chain" id="PRO_5002434688" evidence="1">
    <location>
        <begin position="26"/>
        <end position="53"/>
    </location>
</feature>
<feature type="signal peptide" evidence="1">
    <location>
        <begin position="1"/>
        <end position="25"/>
    </location>
</feature>
<reference evidence="2" key="1">
    <citation type="submission" date="2014-11" db="EMBL/GenBank/DDBJ databases">
        <authorList>
            <person name="Amaro Gonzalez C."/>
        </authorList>
    </citation>
    <scope>NUCLEOTIDE SEQUENCE</scope>
</reference>
<evidence type="ECO:0000313" key="2">
    <source>
        <dbReference type="EMBL" id="JAH92980.1"/>
    </source>
</evidence>
<accession>A0A0E9WTV2</accession>